<name>X1H1C5_9ZZZZ</name>
<feature type="non-terminal residue" evidence="1">
    <location>
        <position position="1"/>
    </location>
</feature>
<sequence>FAYVTTITSDANFIFDGIKTESPQPIIAGTGTIDEGIDHDIINKELELQKIC</sequence>
<reference evidence="1" key="1">
    <citation type="journal article" date="2014" name="Front. Microbiol.">
        <title>High frequency of phylogenetically diverse reductive dehalogenase-homologous genes in deep subseafloor sedimentary metagenomes.</title>
        <authorList>
            <person name="Kawai M."/>
            <person name="Futagami T."/>
            <person name="Toyoda A."/>
            <person name="Takaki Y."/>
            <person name="Nishi S."/>
            <person name="Hori S."/>
            <person name="Arai W."/>
            <person name="Tsubouchi T."/>
            <person name="Morono Y."/>
            <person name="Uchiyama I."/>
            <person name="Ito T."/>
            <person name="Fujiyama A."/>
            <person name="Inagaki F."/>
            <person name="Takami H."/>
        </authorList>
    </citation>
    <scope>NUCLEOTIDE SEQUENCE</scope>
    <source>
        <strain evidence="1">Expedition CK06-06</strain>
    </source>
</reference>
<dbReference type="EMBL" id="BARU01012265">
    <property type="protein sequence ID" value="GAH39053.1"/>
    <property type="molecule type" value="Genomic_DNA"/>
</dbReference>
<gene>
    <name evidence="1" type="ORF">S03H2_22691</name>
</gene>
<organism evidence="1">
    <name type="scientific">marine sediment metagenome</name>
    <dbReference type="NCBI Taxonomy" id="412755"/>
    <lineage>
        <taxon>unclassified sequences</taxon>
        <taxon>metagenomes</taxon>
        <taxon>ecological metagenomes</taxon>
    </lineage>
</organism>
<evidence type="ECO:0000313" key="1">
    <source>
        <dbReference type="EMBL" id="GAH39053.1"/>
    </source>
</evidence>
<protein>
    <submittedName>
        <fullName evidence="1">Uncharacterized protein</fullName>
    </submittedName>
</protein>
<comment type="caution">
    <text evidence="1">The sequence shown here is derived from an EMBL/GenBank/DDBJ whole genome shotgun (WGS) entry which is preliminary data.</text>
</comment>
<accession>X1H1C5</accession>
<dbReference type="AlphaFoldDB" id="X1H1C5"/>
<proteinExistence type="predicted"/>